<dbReference type="EMBL" id="AHHD01000218">
    <property type="protein sequence ID" value="EKG17994.1"/>
    <property type="molecule type" value="Genomic_DNA"/>
</dbReference>
<evidence type="ECO:0000313" key="2">
    <source>
        <dbReference type="EMBL" id="EKG17994.1"/>
    </source>
</evidence>
<feature type="chain" id="PRO_5003864804" evidence="1">
    <location>
        <begin position="26"/>
        <end position="162"/>
    </location>
</feature>
<evidence type="ECO:0000256" key="1">
    <source>
        <dbReference type="SAM" id="SignalP"/>
    </source>
</evidence>
<gene>
    <name evidence="2" type="ORF">MPH_04684</name>
</gene>
<dbReference type="InParanoid" id="K2S646"/>
<keyword evidence="1" id="KW-0732">Signal</keyword>
<dbReference type="HOGENOM" id="CLU_1635723_0_0_1"/>
<evidence type="ECO:0000313" key="3">
    <source>
        <dbReference type="Proteomes" id="UP000007129"/>
    </source>
</evidence>
<name>K2S646_MACPH</name>
<sequence>MHIPPTNPVFALWPISFPLIQVLHSSSVTQLADWTLQQRLTRYRFSAGTIGGGHRCYEEATESGASSLLSVLLSPSLKEMDTRVRIRGSPSTLIINDAAGRGVRVRLRPLPRVVGRNSRGRFTSWQRAQMTELRLWLQVNHAYQLQNFEGQCLQALFLPYTS</sequence>
<feature type="signal peptide" evidence="1">
    <location>
        <begin position="1"/>
        <end position="25"/>
    </location>
</feature>
<dbReference type="Proteomes" id="UP000007129">
    <property type="component" value="Unassembled WGS sequence"/>
</dbReference>
<comment type="caution">
    <text evidence="2">The sequence shown here is derived from an EMBL/GenBank/DDBJ whole genome shotgun (WGS) entry which is preliminary data.</text>
</comment>
<dbReference type="VEuPathDB" id="FungiDB:MPH_04684"/>
<dbReference type="AlphaFoldDB" id="K2S646"/>
<organism evidence="2 3">
    <name type="scientific">Macrophomina phaseolina (strain MS6)</name>
    <name type="common">Charcoal rot fungus</name>
    <dbReference type="NCBI Taxonomy" id="1126212"/>
    <lineage>
        <taxon>Eukaryota</taxon>
        <taxon>Fungi</taxon>
        <taxon>Dikarya</taxon>
        <taxon>Ascomycota</taxon>
        <taxon>Pezizomycotina</taxon>
        <taxon>Dothideomycetes</taxon>
        <taxon>Dothideomycetes incertae sedis</taxon>
        <taxon>Botryosphaeriales</taxon>
        <taxon>Botryosphaeriaceae</taxon>
        <taxon>Macrophomina</taxon>
    </lineage>
</organism>
<reference evidence="2 3" key="1">
    <citation type="journal article" date="2012" name="BMC Genomics">
        <title>Tools to kill: Genome of one of the most destructive plant pathogenic fungi Macrophomina phaseolina.</title>
        <authorList>
            <person name="Islam M.S."/>
            <person name="Haque M.S."/>
            <person name="Islam M.M."/>
            <person name="Emdad E.M."/>
            <person name="Halim A."/>
            <person name="Hossen Q.M.M."/>
            <person name="Hossain M.Z."/>
            <person name="Ahmed B."/>
            <person name="Rahim S."/>
            <person name="Rahman M.S."/>
            <person name="Alam M.M."/>
            <person name="Hou S."/>
            <person name="Wan X."/>
            <person name="Saito J.A."/>
            <person name="Alam M."/>
        </authorList>
    </citation>
    <scope>NUCLEOTIDE SEQUENCE [LARGE SCALE GENOMIC DNA]</scope>
    <source>
        <strain evidence="2 3">MS6</strain>
    </source>
</reference>
<proteinExistence type="predicted"/>
<protein>
    <submittedName>
        <fullName evidence="2">Uncharacterized protein</fullName>
    </submittedName>
</protein>
<accession>K2S646</accession>